<evidence type="ECO:0000259" key="2">
    <source>
        <dbReference type="Pfam" id="PF00149"/>
    </source>
</evidence>
<dbReference type="InterPro" id="IPR015914">
    <property type="entry name" value="PAPs_N"/>
</dbReference>
<evidence type="ECO:0000259" key="3">
    <source>
        <dbReference type="Pfam" id="PF16656"/>
    </source>
</evidence>
<proteinExistence type="predicted"/>
<dbReference type="InterPro" id="IPR006311">
    <property type="entry name" value="TAT_signal"/>
</dbReference>
<feature type="domain" description="Calcineurin-like phosphoesterase" evidence="2">
    <location>
        <begin position="204"/>
        <end position="385"/>
    </location>
</feature>
<dbReference type="RefSeq" id="WP_071656424.1">
    <property type="nucleotide sequence ID" value="NZ_MLCF01000047.1"/>
</dbReference>
<sequence length="527" mass="55576">MTASQTPDPTSGKPKLGRRGLLTAAAAGTAGGAVLLGSAPAFASSPVLWAKPGALGAPPVLGLHTQFGSDASREVVVSWATTASVGRPRVLLGTPSGGLGGAAASASTTTYKDGASGTEVQIHHARLPRLRPDTEYIYAALHDGAAPELGTFRTAPRGRAAFRFTSFGDQGTPTLGKQVNGAWVNDNLGSPSAGDVTAAVEAAAPLFHLVNGDLCYANLSTDRIRTWSDWFANNQRSARYRPWMPAAGNHENEKGNGPIGYDAYRSYFALPGSGSDPELSGLWYSFTAGSVRVISLNNDDVALQDGGSSYVHGYSGGAQARWLEKELRAARADRSIDWIVVCMHQVVISTVDNFNGADLGVRQAWLPLFDRYGVDLVVCGHEHHYERSFPIRGQQSNDTMTPIPVSDAPDVADTSKGTVHMVIGGGGTSAPSNGLFFDPVQCRVITSVGPVDSSTGKRPPVYTHEAAPWSAVREGRFPYGFASFDVDPGRPGGHTTMAVNYHAVTGPYGASQVVDKLTLTRPRRDAA</sequence>
<evidence type="ECO:0000256" key="1">
    <source>
        <dbReference type="ARBA" id="ARBA00022729"/>
    </source>
</evidence>
<dbReference type="PANTHER" id="PTHR22953:SF153">
    <property type="entry name" value="PURPLE ACID PHOSPHATASE"/>
    <property type="match status" value="1"/>
</dbReference>
<dbReference type="STRING" id="1428644.BIV57_10125"/>
<dbReference type="InterPro" id="IPR004843">
    <property type="entry name" value="Calcineurin-like_PHP"/>
</dbReference>
<evidence type="ECO:0000313" key="4">
    <source>
        <dbReference type="EMBL" id="OIV37607.1"/>
    </source>
</evidence>
<dbReference type="InterPro" id="IPR039331">
    <property type="entry name" value="PAPs-like"/>
</dbReference>
<dbReference type="Pfam" id="PF16656">
    <property type="entry name" value="Pur_ac_phosph_N"/>
    <property type="match status" value="1"/>
</dbReference>
<protein>
    <recommendedName>
        <fullName evidence="6">Metallophosphoesterase</fullName>
    </recommendedName>
</protein>
<comment type="caution">
    <text evidence="4">The sequence shown here is derived from an EMBL/GenBank/DDBJ whole genome shotgun (WGS) entry which is preliminary data.</text>
</comment>
<dbReference type="SUPFAM" id="SSF56300">
    <property type="entry name" value="Metallo-dependent phosphatases"/>
    <property type="match status" value="1"/>
</dbReference>
<keyword evidence="1" id="KW-0732">Signal</keyword>
<dbReference type="EMBL" id="MLCF01000047">
    <property type="protein sequence ID" value="OIV37607.1"/>
    <property type="molecule type" value="Genomic_DNA"/>
</dbReference>
<evidence type="ECO:0000313" key="5">
    <source>
        <dbReference type="Proteomes" id="UP000243342"/>
    </source>
</evidence>
<keyword evidence="5" id="KW-1185">Reference proteome</keyword>
<evidence type="ECO:0008006" key="6">
    <source>
        <dbReference type="Google" id="ProtNLM"/>
    </source>
</evidence>
<dbReference type="Gene3D" id="3.60.21.10">
    <property type="match status" value="1"/>
</dbReference>
<dbReference type="InterPro" id="IPR029052">
    <property type="entry name" value="Metallo-depent_PP-like"/>
</dbReference>
<dbReference type="SUPFAM" id="SSF49363">
    <property type="entry name" value="Purple acid phosphatase, N-terminal domain"/>
    <property type="match status" value="1"/>
</dbReference>
<accession>A0A1J7BG00</accession>
<dbReference type="InterPro" id="IPR008963">
    <property type="entry name" value="Purple_acid_Pase-like_N"/>
</dbReference>
<dbReference type="GO" id="GO:0046872">
    <property type="term" value="F:metal ion binding"/>
    <property type="evidence" value="ECO:0007669"/>
    <property type="project" value="InterPro"/>
</dbReference>
<organism evidence="4 5">
    <name type="scientific">Mangrovactinospora gilvigrisea</name>
    <dbReference type="NCBI Taxonomy" id="1428644"/>
    <lineage>
        <taxon>Bacteria</taxon>
        <taxon>Bacillati</taxon>
        <taxon>Actinomycetota</taxon>
        <taxon>Actinomycetes</taxon>
        <taxon>Kitasatosporales</taxon>
        <taxon>Streptomycetaceae</taxon>
        <taxon>Mangrovactinospora</taxon>
    </lineage>
</organism>
<dbReference type="OrthoDB" id="9804511at2"/>
<dbReference type="PROSITE" id="PS51318">
    <property type="entry name" value="TAT"/>
    <property type="match status" value="1"/>
</dbReference>
<dbReference type="AlphaFoldDB" id="A0A1J7BG00"/>
<dbReference type="Pfam" id="PF00149">
    <property type="entry name" value="Metallophos"/>
    <property type="match status" value="1"/>
</dbReference>
<reference evidence="4 5" key="1">
    <citation type="submission" date="2016-10" db="EMBL/GenBank/DDBJ databases">
        <title>Genome sequence of Streptomyces gilvigriseus MUSC 26.</title>
        <authorList>
            <person name="Lee L.-H."/>
            <person name="Ser H.-L."/>
        </authorList>
    </citation>
    <scope>NUCLEOTIDE SEQUENCE [LARGE SCALE GENOMIC DNA]</scope>
    <source>
        <strain evidence="4 5">MUSC 26</strain>
    </source>
</reference>
<dbReference type="Proteomes" id="UP000243342">
    <property type="component" value="Unassembled WGS sequence"/>
</dbReference>
<name>A0A1J7BG00_9ACTN</name>
<dbReference type="PANTHER" id="PTHR22953">
    <property type="entry name" value="ACID PHOSPHATASE RELATED"/>
    <property type="match status" value="1"/>
</dbReference>
<gene>
    <name evidence="4" type="ORF">BIV57_10125</name>
</gene>
<feature type="domain" description="Purple acid phosphatase N-terminal" evidence="3">
    <location>
        <begin position="62"/>
        <end position="154"/>
    </location>
</feature>
<dbReference type="Gene3D" id="2.60.40.380">
    <property type="entry name" value="Purple acid phosphatase-like, N-terminal"/>
    <property type="match status" value="1"/>
</dbReference>
<dbReference type="GO" id="GO:0003993">
    <property type="term" value="F:acid phosphatase activity"/>
    <property type="evidence" value="ECO:0007669"/>
    <property type="project" value="InterPro"/>
</dbReference>